<accession>A0ABR3D1E5</accession>
<keyword evidence="3" id="KW-1185">Reference proteome</keyword>
<gene>
    <name evidence="2" type="ORF">QR685DRAFT_575725</name>
</gene>
<proteinExistence type="predicted"/>
<sequence length="187" mass="20713">MTSVDHRPCRPDHDGTVHTRKGLPQEDRGRWGLQRPLLHRERGQECQFWVPSGAILGHVDINVAAGSTATFQESILKEDPEGGTEETQGPADQRGHGLEHGREADMDGGIARKSVGSPMRPARYISDPSTLTSQNSNISLRACHQISPLENSPIYYPQTTTTLPNRYQTTSTAAWDTDTRRHTTIYG</sequence>
<evidence type="ECO:0000313" key="3">
    <source>
        <dbReference type="Proteomes" id="UP001451303"/>
    </source>
</evidence>
<reference evidence="2 3" key="1">
    <citation type="submission" date="2023-09" db="EMBL/GenBank/DDBJ databases">
        <title>Multi-omics analysis of a traditional fermented food reveals byproduct-associated fungal strains for waste-to-food upcycling.</title>
        <authorList>
            <consortium name="Lawrence Berkeley National Laboratory"/>
            <person name="Rekdal V.M."/>
            <person name="Villalobos-Escobedo J.M."/>
            <person name="Rodriguez-Valeron N."/>
            <person name="Garcia M.O."/>
            <person name="Vasquez D.P."/>
            <person name="Damayanti I."/>
            <person name="Sorensen P.M."/>
            <person name="Baidoo E.E."/>
            <person name="De Carvalho A.C."/>
            <person name="Riley R."/>
            <person name="Lipzen A."/>
            <person name="He G."/>
            <person name="Yan M."/>
            <person name="Haridas S."/>
            <person name="Daum C."/>
            <person name="Yoshinaga Y."/>
            <person name="Ng V."/>
            <person name="Grigoriev I.V."/>
            <person name="Munk R."/>
            <person name="Nuraida L."/>
            <person name="Wijaya C.H."/>
            <person name="Morales P.-C."/>
            <person name="Keasling J.D."/>
        </authorList>
    </citation>
    <scope>NUCLEOTIDE SEQUENCE [LARGE SCALE GENOMIC DNA]</scope>
    <source>
        <strain evidence="2 3">FGSC 2613</strain>
    </source>
</reference>
<protein>
    <submittedName>
        <fullName evidence="2">Uncharacterized protein</fullName>
    </submittedName>
</protein>
<feature type="region of interest" description="Disordered" evidence="1">
    <location>
        <begin position="76"/>
        <end position="121"/>
    </location>
</feature>
<organism evidence="2 3">
    <name type="scientific">Neurospora intermedia</name>
    <dbReference type="NCBI Taxonomy" id="5142"/>
    <lineage>
        <taxon>Eukaryota</taxon>
        <taxon>Fungi</taxon>
        <taxon>Dikarya</taxon>
        <taxon>Ascomycota</taxon>
        <taxon>Pezizomycotina</taxon>
        <taxon>Sordariomycetes</taxon>
        <taxon>Sordariomycetidae</taxon>
        <taxon>Sordariales</taxon>
        <taxon>Sordariaceae</taxon>
        <taxon>Neurospora</taxon>
    </lineage>
</organism>
<dbReference type="Proteomes" id="UP001451303">
    <property type="component" value="Unassembled WGS sequence"/>
</dbReference>
<feature type="region of interest" description="Disordered" evidence="1">
    <location>
        <begin position="1"/>
        <end position="29"/>
    </location>
</feature>
<evidence type="ECO:0000256" key="1">
    <source>
        <dbReference type="SAM" id="MobiDB-lite"/>
    </source>
</evidence>
<dbReference type="EMBL" id="JAVLET010000014">
    <property type="protein sequence ID" value="KAL0466122.1"/>
    <property type="molecule type" value="Genomic_DNA"/>
</dbReference>
<name>A0ABR3D1E5_NEUIN</name>
<feature type="compositionally biased region" description="Basic and acidic residues" evidence="1">
    <location>
        <begin position="93"/>
        <end position="105"/>
    </location>
</feature>
<comment type="caution">
    <text evidence="2">The sequence shown here is derived from an EMBL/GenBank/DDBJ whole genome shotgun (WGS) entry which is preliminary data.</text>
</comment>
<evidence type="ECO:0000313" key="2">
    <source>
        <dbReference type="EMBL" id="KAL0466122.1"/>
    </source>
</evidence>